<accession>A0A0K9NKQ5</accession>
<gene>
    <name evidence="1" type="ORF">ZOSMA_936G00010</name>
</gene>
<name>A0A0K9NKQ5_ZOSMR</name>
<evidence type="ECO:0000313" key="2">
    <source>
        <dbReference type="Proteomes" id="UP000036987"/>
    </source>
</evidence>
<evidence type="ECO:0000313" key="1">
    <source>
        <dbReference type="EMBL" id="KMZ56642.1"/>
    </source>
</evidence>
<dbReference type="Proteomes" id="UP000036987">
    <property type="component" value="Unassembled WGS sequence"/>
</dbReference>
<reference evidence="2" key="1">
    <citation type="journal article" date="2016" name="Nature">
        <title>The genome of the seagrass Zostera marina reveals angiosperm adaptation to the sea.</title>
        <authorList>
            <person name="Olsen J.L."/>
            <person name="Rouze P."/>
            <person name="Verhelst B."/>
            <person name="Lin Y.-C."/>
            <person name="Bayer T."/>
            <person name="Collen J."/>
            <person name="Dattolo E."/>
            <person name="De Paoli E."/>
            <person name="Dittami S."/>
            <person name="Maumus F."/>
            <person name="Michel G."/>
            <person name="Kersting A."/>
            <person name="Lauritano C."/>
            <person name="Lohaus R."/>
            <person name="Toepel M."/>
            <person name="Tonon T."/>
            <person name="Vanneste K."/>
            <person name="Amirebrahimi M."/>
            <person name="Brakel J."/>
            <person name="Bostroem C."/>
            <person name="Chovatia M."/>
            <person name="Grimwood J."/>
            <person name="Jenkins J.W."/>
            <person name="Jueterbock A."/>
            <person name="Mraz A."/>
            <person name="Stam W.T."/>
            <person name="Tice H."/>
            <person name="Bornberg-Bauer E."/>
            <person name="Green P.J."/>
            <person name="Pearson G.A."/>
            <person name="Procaccini G."/>
            <person name="Duarte C.M."/>
            <person name="Schmutz J."/>
            <person name="Reusch T.B.H."/>
            <person name="Van de Peer Y."/>
        </authorList>
    </citation>
    <scope>NUCLEOTIDE SEQUENCE [LARGE SCALE GENOMIC DNA]</scope>
    <source>
        <strain evidence="2">cv. Finnish</strain>
    </source>
</reference>
<dbReference type="STRING" id="29655.A0A0K9NKQ5"/>
<comment type="caution">
    <text evidence="1">The sequence shown here is derived from an EMBL/GenBank/DDBJ whole genome shotgun (WGS) entry which is preliminary data.</text>
</comment>
<sequence>MPIRRKSSLLRFQKLPKDIESVQPAFEFIFSATEEAIYVHTIISTKNVRGLTNNDLERALKHSSSQSNQEGFSGHHIYILFFM</sequence>
<keyword evidence="2" id="KW-1185">Reference proteome</keyword>
<protein>
    <submittedName>
        <fullName evidence="1">Uncharacterized protein</fullName>
    </submittedName>
</protein>
<dbReference type="AlphaFoldDB" id="A0A0K9NKQ5"/>
<proteinExistence type="predicted"/>
<organism evidence="1 2">
    <name type="scientific">Zostera marina</name>
    <name type="common">Eelgrass</name>
    <dbReference type="NCBI Taxonomy" id="29655"/>
    <lineage>
        <taxon>Eukaryota</taxon>
        <taxon>Viridiplantae</taxon>
        <taxon>Streptophyta</taxon>
        <taxon>Embryophyta</taxon>
        <taxon>Tracheophyta</taxon>
        <taxon>Spermatophyta</taxon>
        <taxon>Magnoliopsida</taxon>
        <taxon>Liliopsida</taxon>
        <taxon>Zosteraceae</taxon>
        <taxon>Zostera</taxon>
    </lineage>
</organism>
<dbReference type="OrthoDB" id="10562472at2759"/>
<dbReference type="EMBL" id="LFYR01002154">
    <property type="protein sequence ID" value="KMZ56642.1"/>
    <property type="molecule type" value="Genomic_DNA"/>
</dbReference>